<sequence>MSDKNKQWILPITTSSSDVQESNIAKAFKEITTIEEWNWEPNNQRIVLQSVDEKAPKTAVEQLENFGVDVLIHEKSIPVEGMSCAACSSSVESMLNAQQGILEANVNLAQNTVKVKWIPENIGLSQMKKVIQSIGYDLIIDEKESTEEALEESRRKKSAQTLKRLLWAGILAFPVFMIGMFFMNIPYANYIMWALTTPVLFIFGRHFFVNAFKQARHGAANMDTLVALSTGMAYLFSSFNTLFPEVWSSQGLEAHVYFEAAAVIIVFIMLGKWLEERAKEGTSSAIRKLMGLQPRKVIKQMEDGSWQETDIHLVEKGDILRVKPGNKIPVDGEVTDGTSFVDESTVTGESMPVEKKNGAKVYTGTINQAGSFNLKAEKVGGDTVLAQIIKTVQDAQATKAPVQRMVDKVASVFVPAVMATALLTFVVWMLFGGTEYLTQALLATVSVLVIACPCALGLATPTAIMVGVGKGANKGILIKDATSLEKAHKANAVVLDKTGTITIGKPEITNMQMIDSKASKSKVHGMIHAVESHSEHPLAGAVVKFIEQEGDFVKFEAENFQNHSGNGVSADIDGEKVFIGNEGLIRQNKIEIPSEISDQIKAWQSEAKTVILVTLDGKITALLAIADKIKESSREAILRLQKQNIEVHMLTGDNQETAAAVAKATGIKNFKAQVMPNEKAAFVKELQQKGKIVAMVGDGINDSEALALADLSIAMGKGADVAMDVAAMTITSSDLMKIPEAMKLSDKTVKTIRQNLFWAFFYNVIAIPVAAGVLFPVSGFLLNPMIAGAAMAFSSVSVVSNSLRLKRARID</sequence>
<dbReference type="Pfam" id="PF00702">
    <property type="entry name" value="Hydrolase"/>
    <property type="match status" value="1"/>
</dbReference>
<dbReference type="NCBIfam" id="TIGR01525">
    <property type="entry name" value="ATPase-IB_hvy"/>
    <property type="match status" value="1"/>
</dbReference>
<dbReference type="Proteomes" id="UP000252733">
    <property type="component" value="Unassembled WGS sequence"/>
</dbReference>
<feature type="transmembrane region" description="Helical" evidence="11">
    <location>
        <begin position="191"/>
        <end position="212"/>
    </location>
</feature>
<comment type="subcellular location">
    <subcellularLocation>
        <location evidence="11">Cell membrane</location>
    </subcellularLocation>
    <subcellularLocation>
        <location evidence="1">Endomembrane system</location>
        <topology evidence="1">Multi-pass membrane protein</topology>
    </subcellularLocation>
</comment>
<dbReference type="InterPro" id="IPR001757">
    <property type="entry name" value="P_typ_ATPase"/>
</dbReference>
<keyword evidence="9 11" id="KW-1133">Transmembrane helix</keyword>
<feature type="transmembrane region" description="Helical" evidence="11">
    <location>
        <begin position="165"/>
        <end position="185"/>
    </location>
</feature>
<dbReference type="GO" id="GO:0043682">
    <property type="term" value="F:P-type divalent copper transporter activity"/>
    <property type="evidence" value="ECO:0007669"/>
    <property type="project" value="TreeGrafter"/>
</dbReference>
<gene>
    <name evidence="13" type="ORF">DFO77_104162</name>
</gene>
<dbReference type="Pfam" id="PF00403">
    <property type="entry name" value="HMA"/>
    <property type="match status" value="1"/>
</dbReference>
<dbReference type="EMBL" id="QPIZ01000004">
    <property type="protein sequence ID" value="RCW38404.1"/>
    <property type="molecule type" value="Genomic_DNA"/>
</dbReference>
<keyword evidence="11" id="KW-1003">Cell membrane</keyword>
<reference evidence="13 14" key="1">
    <citation type="submission" date="2018-07" db="EMBL/GenBank/DDBJ databases">
        <title>Freshwater and sediment microbial communities from various areas in North America, analyzing microbe dynamics in response to fracking.</title>
        <authorList>
            <person name="Lamendella R."/>
        </authorList>
    </citation>
    <scope>NUCLEOTIDE SEQUENCE [LARGE SCALE GENOMIC DNA]</scope>
    <source>
        <strain evidence="13 14">160A</strain>
    </source>
</reference>
<dbReference type="SUPFAM" id="SSF55008">
    <property type="entry name" value="HMA, heavy metal-associated domain"/>
    <property type="match status" value="1"/>
</dbReference>
<accession>A0A2T0XMV8</accession>
<dbReference type="InterPro" id="IPR044492">
    <property type="entry name" value="P_typ_ATPase_HD_dom"/>
</dbReference>
<dbReference type="SUPFAM" id="SSF56784">
    <property type="entry name" value="HAD-like"/>
    <property type="match status" value="1"/>
</dbReference>
<evidence type="ECO:0000256" key="2">
    <source>
        <dbReference type="ARBA" id="ARBA00006024"/>
    </source>
</evidence>
<keyword evidence="8" id="KW-1278">Translocase</keyword>
<keyword evidence="14" id="KW-1185">Reference proteome</keyword>
<evidence type="ECO:0000256" key="11">
    <source>
        <dbReference type="RuleBase" id="RU362081"/>
    </source>
</evidence>
<dbReference type="Gene3D" id="2.70.150.10">
    <property type="entry name" value="Calcium-transporting ATPase, cytoplasmic transduction domain A"/>
    <property type="match status" value="1"/>
</dbReference>
<dbReference type="AlphaFoldDB" id="A0A2T0XMV8"/>
<evidence type="ECO:0000259" key="12">
    <source>
        <dbReference type="PROSITE" id="PS50846"/>
    </source>
</evidence>
<dbReference type="PROSITE" id="PS50846">
    <property type="entry name" value="HMA_2"/>
    <property type="match status" value="1"/>
</dbReference>
<dbReference type="InterPro" id="IPR036163">
    <property type="entry name" value="HMA_dom_sf"/>
</dbReference>
<feature type="transmembrane region" description="Helical" evidence="11">
    <location>
        <begin position="409"/>
        <end position="431"/>
    </location>
</feature>
<dbReference type="InterPro" id="IPR023299">
    <property type="entry name" value="ATPase_P-typ_cyto_dom_N"/>
</dbReference>
<dbReference type="PROSITE" id="PS01047">
    <property type="entry name" value="HMA_1"/>
    <property type="match status" value="1"/>
</dbReference>
<dbReference type="PANTHER" id="PTHR43520:SF8">
    <property type="entry name" value="P-TYPE CU(+) TRANSPORTER"/>
    <property type="match status" value="1"/>
</dbReference>
<dbReference type="Gene3D" id="3.40.1110.10">
    <property type="entry name" value="Calcium-transporting ATPase, cytoplasmic domain N"/>
    <property type="match status" value="1"/>
</dbReference>
<dbReference type="GO" id="GO:0016887">
    <property type="term" value="F:ATP hydrolysis activity"/>
    <property type="evidence" value="ECO:0007669"/>
    <property type="project" value="InterPro"/>
</dbReference>
<dbReference type="PRINTS" id="PR00119">
    <property type="entry name" value="CATATPASE"/>
</dbReference>
<feature type="transmembrane region" description="Helical" evidence="11">
    <location>
        <begin position="781"/>
        <end position="799"/>
    </location>
</feature>
<organism evidence="13 14">
    <name type="scientific">Marinilabilia salmonicolor</name>
    <dbReference type="NCBI Taxonomy" id="989"/>
    <lineage>
        <taxon>Bacteria</taxon>
        <taxon>Pseudomonadati</taxon>
        <taxon>Bacteroidota</taxon>
        <taxon>Bacteroidia</taxon>
        <taxon>Marinilabiliales</taxon>
        <taxon>Marinilabiliaceae</taxon>
        <taxon>Marinilabilia</taxon>
    </lineage>
</organism>
<dbReference type="OrthoDB" id="9770315at2"/>
<evidence type="ECO:0000256" key="5">
    <source>
        <dbReference type="ARBA" id="ARBA00022723"/>
    </source>
</evidence>
<keyword evidence="4 11" id="KW-0812">Transmembrane</keyword>
<evidence type="ECO:0000313" key="14">
    <source>
        <dbReference type="Proteomes" id="UP000252733"/>
    </source>
</evidence>
<dbReference type="GO" id="GO:0005507">
    <property type="term" value="F:copper ion binding"/>
    <property type="evidence" value="ECO:0007669"/>
    <property type="project" value="TreeGrafter"/>
</dbReference>
<dbReference type="InterPro" id="IPR018303">
    <property type="entry name" value="ATPase_P-typ_P_site"/>
</dbReference>
<feature type="transmembrane region" description="Helical" evidence="11">
    <location>
        <begin position="224"/>
        <end position="243"/>
    </location>
</feature>
<evidence type="ECO:0000256" key="9">
    <source>
        <dbReference type="ARBA" id="ARBA00022989"/>
    </source>
</evidence>
<dbReference type="GO" id="GO:0005524">
    <property type="term" value="F:ATP binding"/>
    <property type="evidence" value="ECO:0007669"/>
    <property type="project" value="UniProtKB-UniRule"/>
</dbReference>
<dbReference type="InterPro" id="IPR006121">
    <property type="entry name" value="HMA_dom"/>
</dbReference>
<dbReference type="SUPFAM" id="SSF81665">
    <property type="entry name" value="Calcium ATPase, transmembrane domain M"/>
    <property type="match status" value="1"/>
</dbReference>
<dbReference type="RefSeq" id="WP_106152795.1">
    <property type="nucleotide sequence ID" value="NZ_PVTS01000006.1"/>
</dbReference>
<feature type="transmembrane region" description="Helical" evidence="11">
    <location>
        <begin position="756"/>
        <end position="775"/>
    </location>
</feature>
<dbReference type="InterPro" id="IPR023298">
    <property type="entry name" value="ATPase_P-typ_TM_dom_sf"/>
</dbReference>
<keyword evidence="6 11" id="KW-0547">Nucleotide-binding</keyword>
<dbReference type="FunFam" id="3.30.70.100:FF:000001">
    <property type="entry name" value="ATPase copper transporting beta"/>
    <property type="match status" value="1"/>
</dbReference>
<evidence type="ECO:0000256" key="6">
    <source>
        <dbReference type="ARBA" id="ARBA00022741"/>
    </source>
</evidence>
<dbReference type="GO" id="GO:0055070">
    <property type="term" value="P:copper ion homeostasis"/>
    <property type="evidence" value="ECO:0007669"/>
    <property type="project" value="TreeGrafter"/>
</dbReference>
<dbReference type="SFLD" id="SFLDG00002">
    <property type="entry name" value="C1.7:_P-type_atpase_like"/>
    <property type="match status" value="1"/>
</dbReference>
<dbReference type="STRING" id="1168289.GCA_000259075_00021"/>
<keyword evidence="10 11" id="KW-0472">Membrane</keyword>
<evidence type="ECO:0000256" key="7">
    <source>
        <dbReference type="ARBA" id="ARBA00022840"/>
    </source>
</evidence>
<dbReference type="SUPFAM" id="SSF81653">
    <property type="entry name" value="Calcium ATPase, transduction domain A"/>
    <property type="match status" value="1"/>
</dbReference>
<dbReference type="GO" id="GO:0012505">
    <property type="term" value="C:endomembrane system"/>
    <property type="evidence" value="ECO:0007669"/>
    <property type="project" value="UniProtKB-SubCell"/>
</dbReference>
<evidence type="ECO:0000256" key="8">
    <source>
        <dbReference type="ARBA" id="ARBA00022967"/>
    </source>
</evidence>
<dbReference type="InterPro" id="IPR027256">
    <property type="entry name" value="P-typ_ATPase_IB"/>
</dbReference>
<dbReference type="Pfam" id="PF00122">
    <property type="entry name" value="E1-E2_ATPase"/>
    <property type="match status" value="1"/>
</dbReference>
<protein>
    <submittedName>
        <fullName evidence="13">Cu2+-exporting ATPase</fullName>
    </submittedName>
</protein>
<dbReference type="Gene3D" id="3.40.50.1000">
    <property type="entry name" value="HAD superfamily/HAD-like"/>
    <property type="match status" value="1"/>
</dbReference>
<dbReference type="InterPro" id="IPR023214">
    <property type="entry name" value="HAD_sf"/>
</dbReference>
<dbReference type="InterPro" id="IPR036412">
    <property type="entry name" value="HAD-like_sf"/>
</dbReference>
<dbReference type="PRINTS" id="PR00943">
    <property type="entry name" value="CUATPASE"/>
</dbReference>
<evidence type="ECO:0000256" key="3">
    <source>
        <dbReference type="ARBA" id="ARBA00022448"/>
    </source>
</evidence>
<name>A0A2T0XMV8_9BACT</name>
<feature type="transmembrane region" description="Helical" evidence="11">
    <location>
        <begin position="437"/>
        <end position="460"/>
    </location>
</feature>
<keyword evidence="7 11" id="KW-0067">ATP-binding</keyword>
<dbReference type="InterPro" id="IPR059000">
    <property type="entry name" value="ATPase_P-type_domA"/>
</dbReference>
<comment type="similarity">
    <text evidence="2 11">Belongs to the cation transport ATPase (P-type) (TC 3.A.3) family. Type IB subfamily.</text>
</comment>
<feature type="domain" description="HMA" evidence="12">
    <location>
        <begin position="73"/>
        <end position="139"/>
    </location>
</feature>
<dbReference type="GO" id="GO:0005886">
    <property type="term" value="C:plasma membrane"/>
    <property type="evidence" value="ECO:0007669"/>
    <property type="project" value="UniProtKB-SubCell"/>
</dbReference>
<dbReference type="PROSITE" id="PS00154">
    <property type="entry name" value="ATPASE_E1_E2"/>
    <property type="match status" value="1"/>
</dbReference>
<keyword evidence="5 11" id="KW-0479">Metal-binding</keyword>
<evidence type="ECO:0000313" key="13">
    <source>
        <dbReference type="EMBL" id="RCW38404.1"/>
    </source>
</evidence>
<feature type="transmembrane region" description="Helical" evidence="11">
    <location>
        <begin position="255"/>
        <end position="274"/>
    </location>
</feature>
<evidence type="ECO:0000256" key="10">
    <source>
        <dbReference type="ARBA" id="ARBA00023136"/>
    </source>
</evidence>
<dbReference type="CDD" id="cd02094">
    <property type="entry name" value="P-type_ATPase_Cu-like"/>
    <property type="match status" value="1"/>
</dbReference>
<dbReference type="InterPro" id="IPR017969">
    <property type="entry name" value="Heavy-metal-associated_CS"/>
</dbReference>
<evidence type="ECO:0000256" key="4">
    <source>
        <dbReference type="ARBA" id="ARBA00022692"/>
    </source>
</evidence>
<keyword evidence="3" id="KW-0813">Transport</keyword>
<evidence type="ECO:0000256" key="1">
    <source>
        <dbReference type="ARBA" id="ARBA00004127"/>
    </source>
</evidence>
<dbReference type="PANTHER" id="PTHR43520">
    <property type="entry name" value="ATP7, ISOFORM B"/>
    <property type="match status" value="1"/>
</dbReference>
<comment type="caution">
    <text evidence="13">The sequence shown here is derived from an EMBL/GenBank/DDBJ whole genome shotgun (WGS) entry which is preliminary data.</text>
</comment>
<dbReference type="NCBIfam" id="TIGR01494">
    <property type="entry name" value="ATPase_P-type"/>
    <property type="match status" value="1"/>
</dbReference>
<dbReference type="SFLD" id="SFLDS00003">
    <property type="entry name" value="Haloacid_Dehalogenase"/>
    <property type="match status" value="1"/>
</dbReference>
<dbReference type="NCBIfam" id="TIGR01511">
    <property type="entry name" value="ATPase-IB1_Cu"/>
    <property type="match status" value="1"/>
</dbReference>
<dbReference type="InterPro" id="IPR008250">
    <property type="entry name" value="ATPase_P-typ_transduc_dom_A_sf"/>
</dbReference>
<dbReference type="Gene3D" id="3.30.70.100">
    <property type="match status" value="1"/>
</dbReference>
<dbReference type="SFLD" id="SFLDF00027">
    <property type="entry name" value="p-type_atpase"/>
    <property type="match status" value="1"/>
</dbReference>
<proteinExistence type="inferred from homology"/>
<dbReference type="CDD" id="cd00371">
    <property type="entry name" value="HMA"/>
    <property type="match status" value="1"/>
</dbReference>
<dbReference type="FunFam" id="2.70.150.10:FF:000002">
    <property type="entry name" value="Copper-transporting ATPase 1, putative"/>
    <property type="match status" value="1"/>
</dbReference>